<dbReference type="Proteomes" id="UP001362999">
    <property type="component" value="Unassembled WGS sequence"/>
</dbReference>
<evidence type="ECO:0000313" key="2">
    <source>
        <dbReference type="Proteomes" id="UP001362999"/>
    </source>
</evidence>
<dbReference type="EMBL" id="JAWWNJ010000058">
    <property type="protein sequence ID" value="KAK7013986.1"/>
    <property type="molecule type" value="Genomic_DNA"/>
</dbReference>
<reference evidence="1 2" key="1">
    <citation type="journal article" date="2024" name="J Genomics">
        <title>Draft genome sequencing and assembly of Favolaschia claudopus CIRM-BRFM 2984 isolated from oak limbs.</title>
        <authorList>
            <person name="Navarro D."/>
            <person name="Drula E."/>
            <person name="Chaduli D."/>
            <person name="Cazenave R."/>
            <person name="Ahrendt S."/>
            <person name="Wang J."/>
            <person name="Lipzen A."/>
            <person name="Daum C."/>
            <person name="Barry K."/>
            <person name="Grigoriev I.V."/>
            <person name="Favel A."/>
            <person name="Rosso M.N."/>
            <person name="Martin F."/>
        </authorList>
    </citation>
    <scope>NUCLEOTIDE SEQUENCE [LARGE SCALE GENOMIC DNA]</scope>
    <source>
        <strain evidence="1 2">CIRM-BRFM 2984</strain>
    </source>
</reference>
<keyword evidence="2" id="KW-1185">Reference proteome</keyword>
<comment type="caution">
    <text evidence="1">The sequence shown here is derived from an EMBL/GenBank/DDBJ whole genome shotgun (WGS) entry which is preliminary data.</text>
</comment>
<dbReference type="AlphaFoldDB" id="A0AAW0ALC6"/>
<sequence length="223" mass="25711">MAEMELAYKYDDMALYKAFVGKWADYPAVSTKVGKEKFPPVKRKLDSVASRENLPHKFRTQFIRTTNYYRYSNVKKMADLEDFWTIIILLVDAVEISSQRDTEDVSGIESAFEKLVKFMIPENIQPLPDRYFDLQPLFSAIVRPYYAVAMALVIECHTLHRSRLLDEAIHRTKDTLNAAAAAQVTYDPRAKWIDVLTDCLRAYGSIVSSIIIRWAKLITVDTE</sequence>
<accession>A0AAW0ALC6</accession>
<name>A0AAW0ALC6_9AGAR</name>
<gene>
    <name evidence="1" type="ORF">R3P38DRAFT_3004350</name>
</gene>
<evidence type="ECO:0000313" key="1">
    <source>
        <dbReference type="EMBL" id="KAK7013986.1"/>
    </source>
</evidence>
<protein>
    <submittedName>
        <fullName evidence="1">Uncharacterized protein</fullName>
    </submittedName>
</protein>
<proteinExistence type="predicted"/>
<organism evidence="1 2">
    <name type="scientific">Favolaschia claudopus</name>
    <dbReference type="NCBI Taxonomy" id="2862362"/>
    <lineage>
        <taxon>Eukaryota</taxon>
        <taxon>Fungi</taxon>
        <taxon>Dikarya</taxon>
        <taxon>Basidiomycota</taxon>
        <taxon>Agaricomycotina</taxon>
        <taxon>Agaricomycetes</taxon>
        <taxon>Agaricomycetidae</taxon>
        <taxon>Agaricales</taxon>
        <taxon>Marasmiineae</taxon>
        <taxon>Mycenaceae</taxon>
        <taxon>Favolaschia</taxon>
    </lineage>
</organism>